<dbReference type="InterPro" id="IPR000182">
    <property type="entry name" value="GNAT_dom"/>
</dbReference>
<dbReference type="Gene3D" id="3.40.630.30">
    <property type="match status" value="1"/>
</dbReference>
<feature type="domain" description="N-acetyltransferase" evidence="1">
    <location>
        <begin position="17"/>
        <end position="161"/>
    </location>
</feature>
<evidence type="ECO:0000313" key="2">
    <source>
        <dbReference type="EMBL" id="EHJ53156.1"/>
    </source>
</evidence>
<dbReference type="InterPro" id="IPR039143">
    <property type="entry name" value="GNPNAT1-like"/>
</dbReference>
<dbReference type="Pfam" id="PF13673">
    <property type="entry name" value="Acetyltransf_10"/>
    <property type="match status" value="1"/>
</dbReference>
<comment type="caution">
    <text evidence="2">The sequence shown here is derived from an EMBL/GenBank/DDBJ whole genome shotgun (WGS) entry which is preliminary data.</text>
</comment>
<evidence type="ECO:0000259" key="1">
    <source>
        <dbReference type="PROSITE" id="PS51186"/>
    </source>
</evidence>
<gene>
    <name evidence="2" type="ORF">STRMA_0020</name>
</gene>
<reference evidence="2 3" key="1">
    <citation type="journal article" date="2014" name="Int. J. Syst. Evol. Microbiol.">
        <title>Phylogenomics and the dynamic genome evolution of the genus Streptococcus.</title>
        <authorList>
            <consortium name="The Broad Institute Genome Sequencing Platform"/>
            <person name="Richards V.P."/>
            <person name="Palmer S.R."/>
            <person name="Pavinski Bitar P.D."/>
            <person name="Qin X."/>
            <person name="Weinstock G.M."/>
            <person name="Highlander S.K."/>
            <person name="Town C.D."/>
            <person name="Burne R.A."/>
            <person name="Stanhope M.J."/>
        </authorList>
    </citation>
    <scope>NUCLEOTIDE SEQUENCE [LARGE SCALE GENOMIC DNA]</scope>
    <source>
        <strain evidence="2 3">NCTC 11558</strain>
    </source>
</reference>
<keyword evidence="3" id="KW-1185">Reference proteome</keyword>
<dbReference type="CDD" id="cd04301">
    <property type="entry name" value="NAT_SF"/>
    <property type="match status" value="1"/>
</dbReference>
<protein>
    <submittedName>
        <fullName evidence="2">Acetyltransferase, GNAT family</fullName>
    </submittedName>
</protein>
<dbReference type="AlphaFoldDB" id="G5JXX5"/>
<proteinExistence type="predicted"/>
<accession>G5JXX5</accession>
<dbReference type="PROSITE" id="PS51186">
    <property type="entry name" value="GNAT"/>
    <property type="match status" value="1"/>
</dbReference>
<dbReference type="eggNOG" id="COG2153">
    <property type="taxonomic scope" value="Bacteria"/>
</dbReference>
<dbReference type="GO" id="GO:0004343">
    <property type="term" value="F:glucosamine 6-phosphate N-acetyltransferase activity"/>
    <property type="evidence" value="ECO:0007669"/>
    <property type="project" value="TreeGrafter"/>
</dbReference>
<evidence type="ECO:0000313" key="3">
    <source>
        <dbReference type="Proteomes" id="UP000003573"/>
    </source>
</evidence>
<dbReference type="PANTHER" id="PTHR13355:SF11">
    <property type="entry name" value="GLUCOSAMINE 6-PHOSPHATE N-ACETYLTRANSFERASE"/>
    <property type="match status" value="1"/>
</dbReference>
<organism evidence="2 3">
    <name type="scientific">Streptococcus macacae NCTC 11558</name>
    <dbReference type="NCBI Taxonomy" id="764298"/>
    <lineage>
        <taxon>Bacteria</taxon>
        <taxon>Bacillati</taxon>
        <taxon>Bacillota</taxon>
        <taxon>Bacilli</taxon>
        <taxon>Lactobacillales</taxon>
        <taxon>Streptococcaceae</taxon>
        <taxon>Streptococcus</taxon>
    </lineage>
</organism>
<sequence length="161" mass="18304">MKKRALAGSFFCYNKIMKIRYTRDTLSSTYLDAIKIRQTVFVKGQGVPLALEIDKNEAYCIHFVLYDETEKAAATCRLLPDKSQSSVTLQRMAVLSGNRGKNYGKIILEAAMDFAKKQGFQKMDLHAQIAAQGFYLKMHFKPIGQEFEEAGIRHILMEKAL</sequence>
<dbReference type="Proteomes" id="UP000003573">
    <property type="component" value="Unassembled WGS sequence"/>
</dbReference>
<dbReference type="STRING" id="764298.STRMA_0020"/>
<dbReference type="EMBL" id="AEUW02000001">
    <property type="protein sequence ID" value="EHJ53156.1"/>
    <property type="molecule type" value="Genomic_DNA"/>
</dbReference>
<name>G5JXX5_9STRE</name>
<dbReference type="SUPFAM" id="SSF55729">
    <property type="entry name" value="Acyl-CoA N-acyltransferases (Nat)"/>
    <property type="match status" value="1"/>
</dbReference>
<dbReference type="InterPro" id="IPR016181">
    <property type="entry name" value="Acyl_CoA_acyltransferase"/>
</dbReference>
<dbReference type="PANTHER" id="PTHR13355">
    <property type="entry name" value="GLUCOSAMINE 6-PHOSPHATE N-ACETYLTRANSFERASE"/>
    <property type="match status" value="1"/>
</dbReference>